<dbReference type="SUPFAM" id="SSF46785">
    <property type="entry name" value="Winged helix' DNA-binding domain"/>
    <property type="match status" value="1"/>
</dbReference>
<keyword evidence="3" id="KW-0949">S-adenosyl-L-methionine</keyword>
<reference evidence="6" key="1">
    <citation type="journal article" date="2023" name="Mol. Phylogenet. Evol.">
        <title>Genome-scale phylogeny and comparative genomics of the fungal order Sordariales.</title>
        <authorList>
            <person name="Hensen N."/>
            <person name="Bonometti L."/>
            <person name="Westerberg I."/>
            <person name="Brannstrom I.O."/>
            <person name="Guillou S."/>
            <person name="Cros-Aarteil S."/>
            <person name="Calhoun S."/>
            <person name="Haridas S."/>
            <person name="Kuo A."/>
            <person name="Mondo S."/>
            <person name="Pangilinan J."/>
            <person name="Riley R."/>
            <person name="LaButti K."/>
            <person name="Andreopoulos B."/>
            <person name="Lipzen A."/>
            <person name="Chen C."/>
            <person name="Yan M."/>
            <person name="Daum C."/>
            <person name="Ng V."/>
            <person name="Clum A."/>
            <person name="Steindorff A."/>
            <person name="Ohm R.A."/>
            <person name="Martin F."/>
            <person name="Silar P."/>
            <person name="Natvig D.O."/>
            <person name="Lalanne C."/>
            <person name="Gautier V."/>
            <person name="Ament-Velasquez S.L."/>
            <person name="Kruys A."/>
            <person name="Hutchinson M.I."/>
            <person name="Powell A.J."/>
            <person name="Barry K."/>
            <person name="Miller A.N."/>
            <person name="Grigoriev I.V."/>
            <person name="Debuchy R."/>
            <person name="Gladieux P."/>
            <person name="Hiltunen Thoren M."/>
            <person name="Johannesson H."/>
        </authorList>
    </citation>
    <scope>NUCLEOTIDE SEQUENCE</scope>
    <source>
        <strain evidence="6">PSN324</strain>
    </source>
</reference>
<dbReference type="GO" id="GO:0046983">
    <property type="term" value="F:protein dimerization activity"/>
    <property type="evidence" value="ECO:0007669"/>
    <property type="project" value="InterPro"/>
</dbReference>
<dbReference type="InterPro" id="IPR001077">
    <property type="entry name" value="COMT_C"/>
</dbReference>
<dbReference type="Pfam" id="PF08100">
    <property type="entry name" value="Dimerisation"/>
    <property type="match status" value="1"/>
</dbReference>
<evidence type="ECO:0000259" key="4">
    <source>
        <dbReference type="Pfam" id="PF00891"/>
    </source>
</evidence>
<evidence type="ECO:0000256" key="1">
    <source>
        <dbReference type="ARBA" id="ARBA00022603"/>
    </source>
</evidence>
<dbReference type="Proteomes" id="UP001321749">
    <property type="component" value="Unassembled WGS sequence"/>
</dbReference>
<dbReference type="Pfam" id="PF00891">
    <property type="entry name" value="Methyltransf_2"/>
    <property type="match status" value="1"/>
</dbReference>
<feature type="domain" description="O-methyltransferase dimerisation" evidence="5">
    <location>
        <begin position="69"/>
        <end position="133"/>
    </location>
</feature>
<keyword evidence="2" id="KW-0808">Transferase</keyword>
<dbReference type="Gene3D" id="1.10.10.10">
    <property type="entry name" value="Winged helix-like DNA-binding domain superfamily/Winged helix DNA-binding domain"/>
    <property type="match status" value="1"/>
</dbReference>
<dbReference type="InterPro" id="IPR012967">
    <property type="entry name" value="COMT_dimerisation"/>
</dbReference>
<evidence type="ECO:0000259" key="5">
    <source>
        <dbReference type="Pfam" id="PF08100"/>
    </source>
</evidence>
<evidence type="ECO:0000256" key="2">
    <source>
        <dbReference type="ARBA" id="ARBA00022679"/>
    </source>
</evidence>
<dbReference type="GO" id="GO:0032259">
    <property type="term" value="P:methylation"/>
    <property type="evidence" value="ECO:0007669"/>
    <property type="project" value="UniProtKB-KW"/>
</dbReference>
<evidence type="ECO:0000313" key="6">
    <source>
        <dbReference type="EMBL" id="KAK4464933.1"/>
    </source>
</evidence>
<protein>
    <submittedName>
        <fullName evidence="6">S-adenosyl-L-methionine-dependent methyltransferase</fullName>
    </submittedName>
</protein>
<comment type="caution">
    <text evidence="6">The sequence shown here is derived from an EMBL/GenBank/DDBJ whole genome shotgun (WGS) entry which is preliminary data.</text>
</comment>
<dbReference type="EMBL" id="MU864943">
    <property type="protein sequence ID" value="KAK4464933.1"/>
    <property type="molecule type" value="Genomic_DNA"/>
</dbReference>
<dbReference type="PROSITE" id="PS51683">
    <property type="entry name" value="SAM_OMT_II"/>
    <property type="match status" value="1"/>
</dbReference>
<feature type="domain" description="O-methyltransferase C-terminal" evidence="4">
    <location>
        <begin position="188"/>
        <end position="393"/>
    </location>
</feature>
<dbReference type="Gene3D" id="3.40.50.150">
    <property type="entry name" value="Vaccinia Virus protein VP39"/>
    <property type="match status" value="1"/>
</dbReference>
<dbReference type="InterPro" id="IPR036390">
    <property type="entry name" value="WH_DNA-bd_sf"/>
</dbReference>
<keyword evidence="7" id="KW-1185">Reference proteome</keyword>
<dbReference type="InterPro" id="IPR016461">
    <property type="entry name" value="COMT-like"/>
</dbReference>
<reference evidence="6" key="2">
    <citation type="submission" date="2023-06" db="EMBL/GenBank/DDBJ databases">
        <authorList>
            <consortium name="Lawrence Berkeley National Laboratory"/>
            <person name="Mondo S.J."/>
            <person name="Hensen N."/>
            <person name="Bonometti L."/>
            <person name="Westerberg I."/>
            <person name="Brannstrom I.O."/>
            <person name="Guillou S."/>
            <person name="Cros-Aarteil S."/>
            <person name="Calhoun S."/>
            <person name="Haridas S."/>
            <person name="Kuo A."/>
            <person name="Pangilinan J."/>
            <person name="Riley R."/>
            <person name="Labutti K."/>
            <person name="Andreopoulos B."/>
            <person name="Lipzen A."/>
            <person name="Chen C."/>
            <person name="Yanf M."/>
            <person name="Daum C."/>
            <person name="Ng V."/>
            <person name="Clum A."/>
            <person name="Steindorff A."/>
            <person name="Ohm R."/>
            <person name="Martin F."/>
            <person name="Silar P."/>
            <person name="Natvig D."/>
            <person name="Lalanne C."/>
            <person name="Gautier V."/>
            <person name="Ament-Velasquez S.L."/>
            <person name="Kruys A."/>
            <person name="Hutchinson M.I."/>
            <person name="Powell A.J."/>
            <person name="Barry K."/>
            <person name="Miller A.N."/>
            <person name="Grigoriev I.V."/>
            <person name="Debuchy R."/>
            <person name="Gladieux P."/>
            <person name="Thoren M.H."/>
            <person name="Johannesson H."/>
        </authorList>
    </citation>
    <scope>NUCLEOTIDE SEQUENCE</scope>
    <source>
        <strain evidence="6">PSN324</strain>
    </source>
</reference>
<proteinExistence type="predicted"/>
<dbReference type="GO" id="GO:0008171">
    <property type="term" value="F:O-methyltransferase activity"/>
    <property type="evidence" value="ECO:0007669"/>
    <property type="project" value="InterPro"/>
</dbReference>
<evidence type="ECO:0000256" key="3">
    <source>
        <dbReference type="ARBA" id="ARBA00022691"/>
    </source>
</evidence>
<dbReference type="InterPro" id="IPR036388">
    <property type="entry name" value="WH-like_DNA-bd_sf"/>
</dbReference>
<gene>
    <name evidence="6" type="ORF">QBC42DRAFT_195782</name>
</gene>
<dbReference type="SUPFAM" id="SSF53335">
    <property type="entry name" value="S-adenosyl-L-methionine-dependent methyltransferases"/>
    <property type="match status" value="1"/>
</dbReference>
<dbReference type="PANTHER" id="PTHR43712">
    <property type="entry name" value="PUTATIVE (AFU_ORTHOLOGUE AFUA_4G14580)-RELATED"/>
    <property type="match status" value="1"/>
</dbReference>
<keyword evidence="1 6" id="KW-0489">Methyltransferase</keyword>
<sequence>MAGIPSKEEVAEMVRQLNEIAKNYDDTPDLNGYMSRTSVIAKAKELQRALITPDQTPNYHGLNIAELVAIRTFIKLKILDAIPKTGEISIEELSKATGAQDSLIERMARILVATGFLSQPSPSVLSYSHNKFSLSYLLDSPNSPGYLFLSMYDQWFKHVHNFDDYLEARGQLSSAREPDDPLRNPFTYYHGKDGTPVWQIMATNPEKLEQFQKSMSGIDVAIPVTGHFPFDVLKNSDEENERGVVELVDVGGGHGVVLKQILDRHGDALSARNVVLQERRDICELAKASGILPAEVRVMEHDFMTEQPIKGAKAYFTRMILHDYADPVATQILKNLVPAMTSESRVLVCEMVLPQRVDEASFAAAVLDQAVMTMGGKERTEEGFRKIFEAAGLELVKTWRVPGVPGGCVEGRLKR</sequence>
<dbReference type="InterPro" id="IPR029063">
    <property type="entry name" value="SAM-dependent_MTases_sf"/>
</dbReference>
<accession>A0AAV9HX45</accession>
<dbReference type="PANTHER" id="PTHR43712:SF2">
    <property type="entry name" value="O-METHYLTRANSFERASE CICE"/>
    <property type="match status" value="1"/>
</dbReference>
<name>A0AAV9HX45_9PEZI</name>
<evidence type="ECO:0000313" key="7">
    <source>
        <dbReference type="Proteomes" id="UP001321749"/>
    </source>
</evidence>
<dbReference type="AlphaFoldDB" id="A0AAV9HX45"/>
<organism evidence="6 7">
    <name type="scientific">Cladorrhinum samala</name>
    <dbReference type="NCBI Taxonomy" id="585594"/>
    <lineage>
        <taxon>Eukaryota</taxon>
        <taxon>Fungi</taxon>
        <taxon>Dikarya</taxon>
        <taxon>Ascomycota</taxon>
        <taxon>Pezizomycotina</taxon>
        <taxon>Sordariomycetes</taxon>
        <taxon>Sordariomycetidae</taxon>
        <taxon>Sordariales</taxon>
        <taxon>Podosporaceae</taxon>
        <taxon>Cladorrhinum</taxon>
    </lineage>
</organism>